<reference evidence="6 9" key="2">
    <citation type="submission" date="2018-01" db="EMBL/GenBank/DDBJ databases">
        <title>Complete genome sequence of Caulobacter flavus RHGG3.</title>
        <authorList>
            <person name="Yang E."/>
        </authorList>
    </citation>
    <scope>NUCLEOTIDE SEQUENCE [LARGE SCALE GENOMIC DNA]</scope>
    <source>
        <strain evidence="6 9">RHGG3</strain>
    </source>
</reference>
<dbReference type="SMART" id="SM00460">
    <property type="entry name" value="TGc"/>
    <property type="match status" value="1"/>
</dbReference>
<dbReference type="EMBL" id="PJRQ01000029">
    <property type="protein sequence ID" value="PLR13382.1"/>
    <property type="molecule type" value="Genomic_DNA"/>
</dbReference>
<dbReference type="Pfam" id="PF12969">
    <property type="entry name" value="DUF3857"/>
    <property type="match status" value="1"/>
</dbReference>
<dbReference type="SMART" id="SM00028">
    <property type="entry name" value="TPR"/>
    <property type="match status" value="4"/>
</dbReference>
<dbReference type="Proteomes" id="UP000234483">
    <property type="component" value="Unassembled WGS sequence"/>
</dbReference>
<dbReference type="OrthoDB" id="98874at2"/>
<proteinExistence type="predicted"/>
<evidence type="ECO:0000313" key="6">
    <source>
        <dbReference type="EMBL" id="AYV49030.1"/>
    </source>
</evidence>
<dbReference type="AlphaFoldDB" id="A0A2N5CSE0"/>
<evidence type="ECO:0000313" key="9">
    <source>
        <dbReference type="Proteomes" id="UP000281192"/>
    </source>
</evidence>
<evidence type="ECO:0000313" key="7">
    <source>
        <dbReference type="EMBL" id="PLR13382.1"/>
    </source>
</evidence>
<evidence type="ECO:0000313" key="8">
    <source>
        <dbReference type="Proteomes" id="UP000234483"/>
    </source>
</evidence>
<dbReference type="SUPFAM" id="SSF54001">
    <property type="entry name" value="Cysteine proteinases"/>
    <property type="match status" value="1"/>
</dbReference>
<keyword evidence="2 3" id="KW-0802">TPR repeat</keyword>
<feature type="repeat" description="TPR" evidence="3">
    <location>
        <begin position="854"/>
        <end position="887"/>
    </location>
</feature>
<dbReference type="InterPro" id="IPR024618">
    <property type="entry name" value="DUF3857"/>
</dbReference>
<dbReference type="InterPro" id="IPR050498">
    <property type="entry name" value="Ycf3"/>
</dbReference>
<sequence>MDRPGPANNEKAGKVAPGFLTQRETSSANRSRKLLGRLAWLLSALSTKGAFMRVWSIAAAILAAAGSAQAGSRTVLYGPAPSWVAPPPAPTGTAAPEGAAVQVLYTDTQTRIGADGDEFYTAYRMKILKPEALSIGNVSAVWNPSSDDLKVHKLRILRDGREIDILAKTKFTVLQRENSLEMSTLSGDLTATLQAPGLQVGDEVEFAATTKRRDPTLGEHSQGGMALPATEMAGAYRMRLTWPKGRNLAWRATTDLGAVKPVERGDDYVLDVEMRDLKSAIATDGAPLRYNLRRLVQFSGFADWTDVSHLMLPLYEEASVLAPSSPIKAEAARIAATTADPLARATAALALVQERIRYVFVGLDDGAYRPAAADETWKRRFGDCKGKTALLLALLRELGVPAEAVLVNSEGGDGINERLPIAAAFDHVLVRAVIGGRTYWLDGTRMGDSDLNRLPEPTFRWALPLRAGEVKLEPVAAVPPVLADGAMALTIDISRGVDKPARVSGEQIFRGDAAFGFKTGLSQLTKDDAERKLKAYWAQSYTWVDPETVAWRYDEKQNMATLTFEGEGEMEWEGDAKDGRYYYLNIVGFAAPAPMRRPREQDQTAPWLTDFPSYDRWSVTVRLPPETDGWKWGYAMEPIDALIGGVAYQRQIHMSDGVLRAVTSRRTLAPEISAEEAKLVGKQAAKFDDQVPRIYQYKAEGKEEAKSPWPAAIAKATDGSTLVGIGDYLAATGDDANAMLAYDRALAVSPGFRMAVRGKAETLRRQSGDAKALAYMDATLKQDDDPGLALKRGALLIRGGKTEQGQAAIEAVYAANADDAETLGAYSDVMFGLKRYDRALVGADAAIKLEPGKASLHRRRGAVLGELGRNTEALAEFDASLRLEPTEPVNLYGRAEALRRLGRVDEALADLDEADRMSPLQSSARGMRERLLRLSGRGAEAAALYDTQIASDTDGSAYNNRCWSLALANIELGKAEADCAEAVKRSPKASGFWDSYALVALRDGRLDEAVRRYDQALKIEAKQSSSLYGRGLTKLRKGDEAGGRGDIAAAQALNPYAGDEMAEAGLKP</sequence>
<reference evidence="7 8" key="1">
    <citation type="submission" date="2017-12" db="EMBL/GenBank/DDBJ databases">
        <title>The genome sequence of Caulobacter flavus CGMCC1 15093.</title>
        <authorList>
            <person name="Gao J."/>
            <person name="Mao X."/>
            <person name="Sun J."/>
        </authorList>
    </citation>
    <scope>NUCLEOTIDE SEQUENCE [LARGE SCALE GENOMIC DNA]</scope>
    <source>
        <strain evidence="7 8">CGMCC1 15093</strain>
    </source>
</reference>
<evidence type="ECO:0000256" key="1">
    <source>
        <dbReference type="ARBA" id="ARBA00022737"/>
    </source>
</evidence>
<feature type="domain" description="Transglutaminase-like" evidence="5">
    <location>
        <begin position="376"/>
        <end position="445"/>
    </location>
</feature>
<dbReference type="PROSITE" id="PS50005">
    <property type="entry name" value="TPR"/>
    <property type="match status" value="1"/>
</dbReference>
<gene>
    <name evidence="6" type="ORF">C1707_23780</name>
    <name evidence="7" type="ORF">CFHF_14465</name>
</gene>
<keyword evidence="1" id="KW-0677">Repeat</keyword>
<dbReference type="InterPro" id="IPR019734">
    <property type="entry name" value="TPR_rpt"/>
</dbReference>
<evidence type="ECO:0000256" key="2">
    <source>
        <dbReference type="ARBA" id="ARBA00022803"/>
    </source>
</evidence>
<dbReference type="EMBL" id="CP026100">
    <property type="protein sequence ID" value="AYV49030.1"/>
    <property type="molecule type" value="Genomic_DNA"/>
</dbReference>
<dbReference type="SUPFAM" id="SSF48452">
    <property type="entry name" value="TPR-like"/>
    <property type="match status" value="2"/>
</dbReference>
<dbReference type="KEGG" id="cfh:C1707_23780"/>
<protein>
    <recommendedName>
        <fullName evidence="5">Transglutaminase-like domain-containing protein</fullName>
    </recommendedName>
</protein>
<dbReference type="Gene3D" id="1.25.40.10">
    <property type="entry name" value="Tetratricopeptide repeat domain"/>
    <property type="match status" value="3"/>
</dbReference>
<organism evidence="7 8">
    <name type="scientific">Caulobacter flavus</name>
    <dbReference type="NCBI Taxonomy" id="1679497"/>
    <lineage>
        <taxon>Bacteria</taxon>
        <taxon>Pseudomonadati</taxon>
        <taxon>Pseudomonadota</taxon>
        <taxon>Alphaproteobacteria</taxon>
        <taxon>Caulobacterales</taxon>
        <taxon>Caulobacteraceae</taxon>
        <taxon>Caulobacter</taxon>
    </lineage>
</organism>
<dbReference type="Pfam" id="PF01841">
    <property type="entry name" value="Transglut_core"/>
    <property type="match status" value="1"/>
</dbReference>
<dbReference type="Gene3D" id="2.60.40.3140">
    <property type="match status" value="1"/>
</dbReference>
<dbReference type="Proteomes" id="UP000281192">
    <property type="component" value="Chromosome"/>
</dbReference>
<accession>A0A2N5CSE0</accession>
<keyword evidence="9" id="KW-1185">Reference proteome</keyword>
<dbReference type="PANTHER" id="PTHR44858:SF1">
    <property type="entry name" value="UDP-N-ACETYLGLUCOSAMINE--PEPTIDE N-ACETYLGLUCOSAMINYLTRANSFERASE SPINDLY-RELATED"/>
    <property type="match status" value="1"/>
</dbReference>
<dbReference type="InterPro" id="IPR038765">
    <property type="entry name" value="Papain-like_cys_pep_sf"/>
</dbReference>
<evidence type="ECO:0000259" key="5">
    <source>
        <dbReference type="SMART" id="SM00460"/>
    </source>
</evidence>
<evidence type="ECO:0000256" key="4">
    <source>
        <dbReference type="SAM" id="MobiDB-lite"/>
    </source>
</evidence>
<dbReference type="InterPro" id="IPR002931">
    <property type="entry name" value="Transglutaminase-like"/>
</dbReference>
<dbReference type="PANTHER" id="PTHR44858">
    <property type="entry name" value="TETRATRICOPEPTIDE REPEAT PROTEIN 6"/>
    <property type="match status" value="1"/>
</dbReference>
<feature type="region of interest" description="Disordered" evidence="4">
    <location>
        <begin position="1"/>
        <end position="26"/>
    </location>
</feature>
<dbReference type="Gene3D" id="3.10.620.30">
    <property type="match status" value="1"/>
</dbReference>
<dbReference type="InterPro" id="IPR011990">
    <property type="entry name" value="TPR-like_helical_dom_sf"/>
</dbReference>
<evidence type="ECO:0000256" key="3">
    <source>
        <dbReference type="PROSITE-ProRule" id="PRU00339"/>
    </source>
</evidence>
<name>A0A2N5CSE0_9CAUL</name>